<dbReference type="EMBL" id="BGPR01083937">
    <property type="protein sequence ID" value="GBL93439.1"/>
    <property type="molecule type" value="Genomic_DNA"/>
</dbReference>
<protein>
    <submittedName>
        <fullName evidence="1">Uncharacterized protein</fullName>
    </submittedName>
</protein>
<sequence length="45" mass="5064">MKIGNPTIGKRGELVLANPYPSLPVAILNDEDKEKVREMYLTDHP</sequence>
<keyword evidence="3" id="KW-1185">Reference proteome</keyword>
<name>A0A4Y2BPT1_ARAVE</name>
<reference evidence="1 3" key="1">
    <citation type="journal article" date="2019" name="Sci. Rep.">
        <title>Orb-weaving spider Araneus ventricosus genome elucidates the spidroin gene catalogue.</title>
        <authorList>
            <person name="Kono N."/>
            <person name="Nakamura H."/>
            <person name="Ohtoshi R."/>
            <person name="Moran D.A.P."/>
            <person name="Shinohara A."/>
            <person name="Yoshida Y."/>
            <person name="Fujiwara M."/>
            <person name="Mori M."/>
            <person name="Tomita M."/>
            <person name="Arakawa K."/>
        </authorList>
    </citation>
    <scope>NUCLEOTIDE SEQUENCE [LARGE SCALE GENOMIC DNA]</scope>
</reference>
<dbReference type="AlphaFoldDB" id="A0A4Y2BPT1"/>
<accession>A0A4Y2BPT1</accession>
<evidence type="ECO:0000313" key="1">
    <source>
        <dbReference type="EMBL" id="GBL93435.1"/>
    </source>
</evidence>
<gene>
    <name evidence="1" type="ORF">AVEN_177149_1</name>
    <name evidence="2" type="ORF">AVEN_184707_1</name>
</gene>
<comment type="caution">
    <text evidence="1">The sequence shown here is derived from an EMBL/GenBank/DDBJ whole genome shotgun (WGS) entry which is preliminary data.</text>
</comment>
<dbReference type="Proteomes" id="UP000499080">
    <property type="component" value="Unassembled WGS sequence"/>
</dbReference>
<proteinExistence type="predicted"/>
<evidence type="ECO:0000313" key="2">
    <source>
        <dbReference type="EMBL" id="GBL93439.1"/>
    </source>
</evidence>
<organism evidence="1 3">
    <name type="scientific">Araneus ventricosus</name>
    <name type="common">Orbweaver spider</name>
    <name type="synonym">Epeira ventricosa</name>
    <dbReference type="NCBI Taxonomy" id="182803"/>
    <lineage>
        <taxon>Eukaryota</taxon>
        <taxon>Metazoa</taxon>
        <taxon>Ecdysozoa</taxon>
        <taxon>Arthropoda</taxon>
        <taxon>Chelicerata</taxon>
        <taxon>Arachnida</taxon>
        <taxon>Araneae</taxon>
        <taxon>Araneomorphae</taxon>
        <taxon>Entelegynae</taxon>
        <taxon>Araneoidea</taxon>
        <taxon>Araneidae</taxon>
        <taxon>Araneus</taxon>
    </lineage>
</organism>
<evidence type="ECO:0000313" key="3">
    <source>
        <dbReference type="Proteomes" id="UP000499080"/>
    </source>
</evidence>
<dbReference type="EMBL" id="BGPR01083936">
    <property type="protein sequence ID" value="GBL93435.1"/>
    <property type="molecule type" value="Genomic_DNA"/>
</dbReference>
<feature type="non-terminal residue" evidence="1">
    <location>
        <position position="45"/>
    </location>
</feature>